<proteinExistence type="predicted"/>
<keyword evidence="1" id="KW-1133">Transmembrane helix</keyword>
<keyword evidence="1" id="KW-0472">Membrane</keyword>
<feature type="non-terminal residue" evidence="2">
    <location>
        <position position="187"/>
    </location>
</feature>
<dbReference type="EMBL" id="UINC01004971">
    <property type="protein sequence ID" value="SVA18166.1"/>
    <property type="molecule type" value="Genomic_DNA"/>
</dbReference>
<evidence type="ECO:0000313" key="2">
    <source>
        <dbReference type="EMBL" id="SVA18166.1"/>
    </source>
</evidence>
<reference evidence="2" key="1">
    <citation type="submission" date="2018-05" db="EMBL/GenBank/DDBJ databases">
        <authorList>
            <person name="Lanie J.A."/>
            <person name="Ng W.-L."/>
            <person name="Kazmierczak K.M."/>
            <person name="Andrzejewski T.M."/>
            <person name="Davidsen T.M."/>
            <person name="Wayne K.J."/>
            <person name="Tettelin H."/>
            <person name="Glass J.I."/>
            <person name="Rusch D."/>
            <person name="Podicherti R."/>
            <person name="Tsui H.-C.T."/>
            <person name="Winkler M.E."/>
        </authorList>
    </citation>
    <scope>NUCLEOTIDE SEQUENCE</scope>
</reference>
<feature type="transmembrane region" description="Helical" evidence="1">
    <location>
        <begin position="88"/>
        <end position="107"/>
    </location>
</feature>
<sequence length="187" mass="21570">MDERQYSRAIDVHRISEYPEVQNVINSLLSELNDSNLIKNSPRKRILKHLKVVILDLYVSYMGDPLVYVSYPRSKDAYRQDQRMKQLFLGYGPMTTVINGLASLGYLQDHRGFYDQGRKTGFQSRMRATSKLIDLIENYSVVPSMIALEDDQLIILRDADKESIPYVETDETSAMEATLRSYNAFLS</sequence>
<dbReference type="AlphaFoldDB" id="A0A381TQ02"/>
<evidence type="ECO:0000256" key="1">
    <source>
        <dbReference type="SAM" id="Phobius"/>
    </source>
</evidence>
<protein>
    <submittedName>
        <fullName evidence="2">Uncharacterized protein</fullName>
    </submittedName>
</protein>
<gene>
    <name evidence="2" type="ORF">METZ01_LOCUS71020</name>
</gene>
<accession>A0A381TQ02</accession>
<name>A0A381TQ02_9ZZZZ</name>
<keyword evidence="1" id="KW-0812">Transmembrane</keyword>
<organism evidence="2">
    <name type="scientific">marine metagenome</name>
    <dbReference type="NCBI Taxonomy" id="408172"/>
    <lineage>
        <taxon>unclassified sequences</taxon>
        <taxon>metagenomes</taxon>
        <taxon>ecological metagenomes</taxon>
    </lineage>
</organism>